<proteinExistence type="inferred from homology"/>
<feature type="binding site" evidence="8">
    <location>
        <begin position="17"/>
        <end position="22"/>
    </location>
    <ligand>
        <name>ATP</name>
        <dbReference type="ChEBI" id="CHEBI:30616"/>
    </ligand>
</feature>
<dbReference type="PANTHER" id="PTHR43033">
    <property type="entry name" value="TRNA(ILE)-LYSIDINE SYNTHASE-RELATED"/>
    <property type="match status" value="1"/>
</dbReference>
<dbReference type="NCBIfam" id="TIGR02432">
    <property type="entry name" value="lysidine_TilS_N"/>
    <property type="match status" value="1"/>
</dbReference>
<dbReference type="InterPro" id="IPR014729">
    <property type="entry name" value="Rossmann-like_a/b/a_fold"/>
</dbReference>
<dbReference type="InterPro" id="IPR011063">
    <property type="entry name" value="TilS/TtcA_N"/>
</dbReference>
<dbReference type="CDD" id="cd01992">
    <property type="entry name" value="TilS_N"/>
    <property type="match status" value="1"/>
</dbReference>
<keyword evidence="11" id="KW-1185">Reference proteome</keyword>
<name>A0ABW5WYL3_9STAP</name>
<dbReference type="EMBL" id="JBHUOQ010000007">
    <property type="protein sequence ID" value="MFD2831612.1"/>
    <property type="molecule type" value="Genomic_DNA"/>
</dbReference>
<keyword evidence="3 8" id="KW-0436">Ligase</keyword>
<dbReference type="RefSeq" id="WP_377775943.1">
    <property type="nucleotide sequence ID" value="NZ_JBHUOQ010000007.1"/>
</dbReference>
<evidence type="ECO:0000259" key="9">
    <source>
        <dbReference type="SMART" id="SM00977"/>
    </source>
</evidence>
<dbReference type="InterPro" id="IPR012796">
    <property type="entry name" value="Lysidine-tRNA-synth_C"/>
</dbReference>
<comment type="catalytic activity">
    <reaction evidence="7 8">
        <text>cytidine(34) in tRNA(Ile2) + L-lysine + ATP = lysidine(34) in tRNA(Ile2) + AMP + diphosphate + H(+)</text>
        <dbReference type="Rhea" id="RHEA:43744"/>
        <dbReference type="Rhea" id="RHEA-COMP:10625"/>
        <dbReference type="Rhea" id="RHEA-COMP:10670"/>
        <dbReference type="ChEBI" id="CHEBI:15378"/>
        <dbReference type="ChEBI" id="CHEBI:30616"/>
        <dbReference type="ChEBI" id="CHEBI:32551"/>
        <dbReference type="ChEBI" id="CHEBI:33019"/>
        <dbReference type="ChEBI" id="CHEBI:82748"/>
        <dbReference type="ChEBI" id="CHEBI:83665"/>
        <dbReference type="ChEBI" id="CHEBI:456215"/>
        <dbReference type="EC" id="6.3.4.19"/>
    </reaction>
</comment>
<evidence type="ECO:0000256" key="2">
    <source>
        <dbReference type="ARBA" id="ARBA00022490"/>
    </source>
</evidence>
<dbReference type="SMART" id="SM00977">
    <property type="entry name" value="TilS_C"/>
    <property type="match status" value="1"/>
</dbReference>
<keyword evidence="5 8" id="KW-0547">Nucleotide-binding</keyword>
<keyword evidence="2 8" id="KW-0963">Cytoplasm</keyword>
<dbReference type="GO" id="GO:0032267">
    <property type="term" value="F:tRNA(Ile)-lysidine synthase activity"/>
    <property type="evidence" value="ECO:0007669"/>
    <property type="project" value="UniProtKB-EC"/>
</dbReference>
<evidence type="ECO:0000256" key="5">
    <source>
        <dbReference type="ARBA" id="ARBA00022741"/>
    </source>
</evidence>
<evidence type="ECO:0000256" key="1">
    <source>
        <dbReference type="ARBA" id="ARBA00004496"/>
    </source>
</evidence>
<dbReference type="NCBIfam" id="TIGR02433">
    <property type="entry name" value="lysidine_TilS_C"/>
    <property type="match status" value="1"/>
</dbReference>
<evidence type="ECO:0000256" key="4">
    <source>
        <dbReference type="ARBA" id="ARBA00022694"/>
    </source>
</evidence>
<gene>
    <name evidence="8 10" type="primary">tilS</name>
    <name evidence="10" type="ORF">ACFSX4_14145</name>
</gene>
<comment type="domain">
    <text evidence="8">The N-terminal region contains the highly conserved SGGXDS motif, predicted to be a P-loop motif involved in ATP binding.</text>
</comment>
<evidence type="ECO:0000313" key="11">
    <source>
        <dbReference type="Proteomes" id="UP001597519"/>
    </source>
</evidence>
<organism evidence="10 11">
    <name type="scientific">Corticicoccus populi</name>
    <dbReference type="NCBI Taxonomy" id="1812821"/>
    <lineage>
        <taxon>Bacteria</taxon>
        <taxon>Bacillati</taxon>
        <taxon>Bacillota</taxon>
        <taxon>Bacilli</taxon>
        <taxon>Bacillales</taxon>
        <taxon>Staphylococcaceae</taxon>
        <taxon>Corticicoccus</taxon>
    </lineage>
</organism>
<sequence length="412" mass="47801">MIEQGWQKTDTLALAVSGGIDSMVLYHLLTTSYQGSYKNLVLFHVNHGIRKASETEEAYLKESAGQNGLSIEVCHLNMAENFTQHDARTARYQFFDDMMIKHDADILLTAHHVNDREETIMHQLLTGRYTHQYVGIERSSVRNGYKVLRPLYEWNKADIKAYSDLHGVRYFEDESNSGSDYTRNYIRHHIMKPVYESRSLQPNHLTELAEDLNELTSYAREGAVDFLRHHQSRLEKDKLFKETKLQQFYIVKEWFRLQGIHISRKAAGEFLSAADTVQADFEIDGRTAAVRYNDIFMIEDESERQEPLEVTRTGAFYFNGYKVMVHDESLLPVLIRTRKPGDRVSVEHVGTKKVSRIMIDKKIMREERDRLPVVVDKNGRIIALGTIYNIMGTKDNVHPLIIEKEFSHDAEK</sequence>
<comment type="function">
    <text evidence="8">Ligates lysine onto the cytidine present at position 34 of the AUA codon-specific tRNA(Ile) that contains the anticodon CAU, in an ATP-dependent manner. Cytidine is converted to lysidine, thus changing the amino acid specificity of the tRNA from methionine to isoleucine.</text>
</comment>
<feature type="domain" description="Lysidine-tRNA(Ile) synthetase C-terminal" evidence="9">
    <location>
        <begin position="333"/>
        <end position="401"/>
    </location>
</feature>
<dbReference type="EC" id="6.3.4.19" evidence="8"/>
<comment type="similarity">
    <text evidence="8">Belongs to the tRNA(Ile)-lysidine synthase family.</text>
</comment>
<dbReference type="SUPFAM" id="SSF52402">
    <property type="entry name" value="Adenine nucleotide alpha hydrolases-like"/>
    <property type="match status" value="1"/>
</dbReference>
<evidence type="ECO:0000256" key="6">
    <source>
        <dbReference type="ARBA" id="ARBA00022840"/>
    </source>
</evidence>
<keyword evidence="6 8" id="KW-0067">ATP-binding</keyword>
<dbReference type="InterPro" id="IPR012795">
    <property type="entry name" value="tRNA_Ile_lys_synt_N"/>
</dbReference>
<reference evidence="11" key="1">
    <citation type="journal article" date="2019" name="Int. J. Syst. Evol. Microbiol.">
        <title>The Global Catalogue of Microorganisms (GCM) 10K type strain sequencing project: providing services to taxonomists for standard genome sequencing and annotation.</title>
        <authorList>
            <consortium name="The Broad Institute Genomics Platform"/>
            <consortium name="The Broad Institute Genome Sequencing Center for Infectious Disease"/>
            <person name="Wu L."/>
            <person name="Ma J."/>
        </authorList>
    </citation>
    <scope>NUCLEOTIDE SEQUENCE [LARGE SCALE GENOMIC DNA]</scope>
    <source>
        <strain evidence="11">KCTC 33575</strain>
    </source>
</reference>
<evidence type="ECO:0000256" key="3">
    <source>
        <dbReference type="ARBA" id="ARBA00022598"/>
    </source>
</evidence>
<evidence type="ECO:0000256" key="8">
    <source>
        <dbReference type="HAMAP-Rule" id="MF_01161"/>
    </source>
</evidence>
<keyword evidence="4 8" id="KW-0819">tRNA processing</keyword>
<protein>
    <recommendedName>
        <fullName evidence="8">tRNA(Ile)-lysidine synthase</fullName>
        <ecNumber evidence="8">6.3.4.19</ecNumber>
    </recommendedName>
    <alternativeName>
        <fullName evidence="8">tRNA(Ile)-2-lysyl-cytidine synthase</fullName>
    </alternativeName>
    <alternativeName>
        <fullName evidence="8">tRNA(Ile)-lysidine synthetase</fullName>
    </alternativeName>
</protein>
<accession>A0ABW5WYL3</accession>
<dbReference type="InterPro" id="IPR012094">
    <property type="entry name" value="tRNA_Ile_lys_synt"/>
</dbReference>
<dbReference type="HAMAP" id="MF_01161">
    <property type="entry name" value="tRNA_Ile_lys_synt"/>
    <property type="match status" value="1"/>
</dbReference>
<dbReference type="PANTHER" id="PTHR43033:SF1">
    <property type="entry name" value="TRNA(ILE)-LYSIDINE SYNTHASE-RELATED"/>
    <property type="match status" value="1"/>
</dbReference>
<evidence type="ECO:0000256" key="7">
    <source>
        <dbReference type="ARBA" id="ARBA00048539"/>
    </source>
</evidence>
<dbReference type="SUPFAM" id="SSF56037">
    <property type="entry name" value="PheT/TilS domain"/>
    <property type="match status" value="1"/>
</dbReference>
<comment type="subcellular location">
    <subcellularLocation>
        <location evidence="1 8">Cytoplasm</location>
    </subcellularLocation>
</comment>
<dbReference type="Gene3D" id="3.40.50.620">
    <property type="entry name" value="HUPs"/>
    <property type="match status" value="1"/>
</dbReference>
<dbReference type="Pfam" id="PF01171">
    <property type="entry name" value="ATP_bind_3"/>
    <property type="match status" value="1"/>
</dbReference>
<evidence type="ECO:0000313" key="10">
    <source>
        <dbReference type="EMBL" id="MFD2831612.1"/>
    </source>
</evidence>
<dbReference type="Proteomes" id="UP001597519">
    <property type="component" value="Unassembled WGS sequence"/>
</dbReference>
<comment type="caution">
    <text evidence="10">The sequence shown here is derived from an EMBL/GenBank/DDBJ whole genome shotgun (WGS) entry which is preliminary data.</text>
</comment>
<dbReference type="Pfam" id="PF11734">
    <property type="entry name" value="TilS_C"/>
    <property type="match status" value="1"/>
</dbReference>